<dbReference type="AlphaFoldDB" id="A0A0K8T9G8"/>
<protein>
    <submittedName>
        <fullName evidence="1">Uncharacterized protein</fullName>
    </submittedName>
</protein>
<name>A0A0K8T9G8_LYGHE</name>
<reference evidence="1" key="1">
    <citation type="submission" date="2014-09" db="EMBL/GenBank/DDBJ databases">
        <authorList>
            <person name="Magalhaes I.L.F."/>
            <person name="Oliveira U."/>
            <person name="Santos F.R."/>
            <person name="Vidigal T.H.D.A."/>
            <person name="Brescovit A.D."/>
            <person name="Santos A.J."/>
        </authorList>
    </citation>
    <scope>NUCLEOTIDE SEQUENCE</scope>
</reference>
<sequence length="99" mass="10909">MRRKNIVLCNEDPYENGFQSAENEENCDDDDVVGVVWFLGDARLEGLYEIVQGEEGHVAGRGGPCGREEALWPGGEALWRRPGPSPLERVVGLRTSPSP</sequence>
<dbReference type="EMBL" id="GBRD01003628">
    <property type="protein sequence ID" value="JAG62193.1"/>
    <property type="molecule type" value="Transcribed_RNA"/>
</dbReference>
<organism evidence="1">
    <name type="scientific">Lygus hesperus</name>
    <name type="common">Western plant bug</name>
    <dbReference type="NCBI Taxonomy" id="30085"/>
    <lineage>
        <taxon>Eukaryota</taxon>
        <taxon>Metazoa</taxon>
        <taxon>Ecdysozoa</taxon>
        <taxon>Arthropoda</taxon>
        <taxon>Hexapoda</taxon>
        <taxon>Insecta</taxon>
        <taxon>Pterygota</taxon>
        <taxon>Neoptera</taxon>
        <taxon>Paraneoptera</taxon>
        <taxon>Hemiptera</taxon>
        <taxon>Heteroptera</taxon>
        <taxon>Panheteroptera</taxon>
        <taxon>Cimicomorpha</taxon>
        <taxon>Miridae</taxon>
        <taxon>Mirini</taxon>
        <taxon>Lygus</taxon>
    </lineage>
</organism>
<proteinExistence type="predicted"/>
<evidence type="ECO:0000313" key="1">
    <source>
        <dbReference type="EMBL" id="JAG62193.1"/>
    </source>
</evidence>
<accession>A0A0K8T9G8</accession>